<dbReference type="PANTHER" id="PTHR43392:SF2">
    <property type="entry name" value="AAA-TYPE ATPASE FAMILY PROTEIN _ ANKYRIN REPEAT FAMILY PROTEIN"/>
    <property type="match status" value="1"/>
</dbReference>
<gene>
    <name evidence="3" type="ORF">GH714_039183</name>
</gene>
<accession>A0A6A6LXV3</accession>
<dbReference type="GO" id="GO:0016887">
    <property type="term" value="F:ATP hydrolysis activity"/>
    <property type="evidence" value="ECO:0007669"/>
    <property type="project" value="TreeGrafter"/>
</dbReference>
<dbReference type="Proteomes" id="UP000467840">
    <property type="component" value="Chromosome 16"/>
</dbReference>
<feature type="chain" id="PRO_5025345444" evidence="2">
    <location>
        <begin position="24"/>
        <end position="173"/>
    </location>
</feature>
<protein>
    <submittedName>
        <fullName evidence="3">Uncharacterized protein</fullName>
    </submittedName>
</protein>
<dbReference type="EMBL" id="JAAGAX010000009">
    <property type="protein sequence ID" value="KAF2304856.1"/>
    <property type="molecule type" value="Genomic_DNA"/>
</dbReference>
<comment type="caution">
    <text evidence="3">The sequence shown here is derived from an EMBL/GenBank/DDBJ whole genome shotgun (WGS) entry which is preliminary data.</text>
</comment>
<feature type="signal peptide" evidence="2">
    <location>
        <begin position="1"/>
        <end position="23"/>
    </location>
</feature>
<keyword evidence="4" id="KW-1185">Reference proteome</keyword>
<sequence length="173" mass="19257">MHLSVELFLFHLLLNFFALNANGTNFTSFSAVWRNSVTHGSKDGCNDAARILLAHAAFVEAKANVLFSWPFLNLIFKWDDTIAPCCLVLNRIRRLLTVKTLLGYSADCSAEDNEGMAPMNHLSSGPGSAKLRELLQCHLEEQRKKRALEACSETKAKMEELENALSRIAGQMS</sequence>
<dbReference type="AlphaFoldDB" id="A0A6A6LXV3"/>
<evidence type="ECO:0000313" key="3">
    <source>
        <dbReference type="EMBL" id="KAF2304856.1"/>
    </source>
</evidence>
<evidence type="ECO:0000256" key="1">
    <source>
        <dbReference type="SAM" id="Coils"/>
    </source>
</evidence>
<dbReference type="PANTHER" id="PTHR43392">
    <property type="entry name" value="AAA-TYPE ATPASE FAMILY PROTEIN / ANKYRIN REPEAT FAMILY PROTEIN"/>
    <property type="match status" value="1"/>
</dbReference>
<evidence type="ECO:0000256" key="2">
    <source>
        <dbReference type="SAM" id="SignalP"/>
    </source>
</evidence>
<name>A0A6A6LXV3_HEVBR</name>
<dbReference type="InterPro" id="IPR050773">
    <property type="entry name" value="CbxX/CfxQ_RuBisCO_ESX"/>
</dbReference>
<organism evidence="3 4">
    <name type="scientific">Hevea brasiliensis</name>
    <name type="common">Para rubber tree</name>
    <name type="synonym">Siphonia brasiliensis</name>
    <dbReference type="NCBI Taxonomy" id="3981"/>
    <lineage>
        <taxon>Eukaryota</taxon>
        <taxon>Viridiplantae</taxon>
        <taxon>Streptophyta</taxon>
        <taxon>Embryophyta</taxon>
        <taxon>Tracheophyta</taxon>
        <taxon>Spermatophyta</taxon>
        <taxon>Magnoliopsida</taxon>
        <taxon>eudicotyledons</taxon>
        <taxon>Gunneridae</taxon>
        <taxon>Pentapetalae</taxon>
        <taxon>rosids</taxon>
        <taxon>fabids</taxon>
        <taxon>Malpighiales</taxon>
        <taxon>Euphorbiaceae</taxon>
        <taxon>Crotonoideae</taxon>
        <taxon>Micrandreae</taxon>
        <taxon>Hevea</taxon>
    </lineage>
</organism>
<proteinExistence type="predicted"/>
<keyword evidence="2" id="KW-0732">Signal</keyword>
<reference evidence="3 4" key="1">
    <citation type="journal article" date="2020" name="Mol. Plant">
        <title>The Chromosome-Based Rubber Tree Genome Provides New Insights into Spurge Genome Evolution and Rubber Biosynthesis.</title>
        <authorList>
            <person name="Liu J."/>
            <person name="Shi C."/>
            <person name="Shi C.C."/>
            <person name="Li W."/>
            <person name="Zhang Q.J."/>
            <person name="Zhang Y."/>
            <person name="Li K."/>
            <person name="Lu H.F."/>
            <person name="Shi C."/>
            <person name="Zhu S.T."/>
            <person name="Xiao Z.Y."/>
            <person name="Nan H."/>
            <person name="Yue Y."/>
            <person name="Zhu X.G."/>
            <person name="Wu Y."/>
            <person name="Hong X.N."/>
            <person name="Fan G.Y."/>
            <person name="Tong Y."/>
            <person name="Zhang D."/>
            <person name="Mao C.L."/>
            <person name="Liu Y.L."/>
            <person name="Hao S.J."/>
            <person name="Liu W.Q."/>
            <person name="Lv M.Q."/>
            <person name="Zhang H.B."/>
            <person name="Liu Y."/>
            <person name="Hu-Tang G.R."/>
            <person name="Wang J.P."/>
            <person name="Wang J.H."/>
            <person name="Sun Y.H."/>
            <person name="Ni S.B."/>
            <person name="Chen W.B."/>
            <person name="Zhang X.C."/>
            <person name="Jiao Y.N."/>
            <person name="Eichler E.E."/>
            <person name="Li G.H."/>
            <person name="Liu X."/>
            <person name="Gao L.Z."/>
        </authorList>
    </citation>
    <scope>NUCLEOTIDE SEQUENCE [LARGE SCALE GENOMIC DNA]</scope>
    <source>
        <strain evidence="4">cv. GT1</strain>
        <tissue evidence="3">Leaf</tissue>
    </source>
</reference>
<evidence type="ECO:0000313" key="4">
    <source>
        <dbReference type="Proteomes" id="UP000467840"/>
    </source>
</evidence>
<keyword evidence="1" id="KW-0175">Coiled coil</keyword>
<feature type="coiled-coil region" evidence="1">
    <location>
        <begin position="144"/>
        <end position="171"/>
    </location>
</feature>